<dbReference type="InterPro" id="IPR023174">
    <property type="entry name" value="PDEase_CS"/>
</dbReference>
<comment type="function">
    <text evidence="8">Specifically hydrolyzes the second messenger cGMP, which is a key regulator of many important physiological processes. Highly specific: compared to other members of the cyclic nucleotide phosphodiesterase family, has the highest affinity and selectivity for cGMP. Specifically regulates natriuretic-peptide-dependent cGMP signaling in heart, acting as a regulator of cardiac hypertrophy in myocytes and muscle. Does not regulate nitric oxide-dependent cGMP in heart. Additional experiments are required to confirm whether its ability to hydrolyze natriuretic-peptide-dependent cGMP is specific to heart or is a general feature of the protein. In brain, involved in cognitive function, such as learning and long-term memory.</text>
</comment>
<evidence type="ECO:0000256" key="9">
    <source>
        <dbReference type="ARBA" id="ARBA00061167"/>
    </source>
</evidence>
<dbReference type="Gene3D" id="1.10.1300.10">
    <property type="entry name" value="3'5'-cyclic nucleotide phosphodiesterase, catalytic domain"/>
    <property type="match status" value="1"/>
</dbReference>
<evidence type="ECO:0000256" key="10">
    <source>
        <dbReference type="ARBA" id="ARBA00071671"/>
    </source>
</evidence>
<reference evidence="13 14" key="1">
    <citation type="journal article" date="2023" name="bioRxiv">
        <title>Conserved and derived expression patterns and positive selection on dental genes reveal complex evolutionary context of ever-growing rodent molars.</title>
        <authorList>
            <person name="Calamari Z.T."/>
            <person name="Song A."/>
            <person name="Cohen E."/>
            <person name="Akter M."/>
            <person name="Roy R.D."/>
            <person name="Hallikas O."/>
            <person name="Christensen M.M."/>
            <person name="Li P."/>
            <person name="Marangoni P."/>
            <person name="Jernvall J."/>
            <person name="Klein O.D."/>
        </authorList>
    </citation>
    <scope>NUCLEOTIDE SEQUENCE [LARGE SCALE GENOMIC DNA]</scope>
    <source>
        <strain evidence="13">V071</strain>
    </source>
</reference>
<protein>
    <recommendedName>
        <fullName evidence="10">High affinity cGMP-specific 3',5'-cyclic phosphodiesterase 9A</fullName>
        <ecNumber evidence="3">3.1.4.35</ecNumber>
    </recommendedName>
</protein>
<feature type="region of interest" description="Disordered" evidence="11">
    <location>
        <begin position="333"/>
        <end position="362"/>
    </location>
</feature>
<keyword evidence="5" id="KW-0479">Metal-binding</keyword>
<comment type="catalytic activity">
    <reaction evidence="1">
        <text>3',5'-cyclic GMP + H2O = GMP + H(+)</text>
        <dbReference type="Rhea" id="RHEA:16957"/>
        <dbReference type="ChEBI" id="CHEBI:15377"/>
        <dbReference type="ChEBI" id="CHEBI:15378"/>
        <dbReference type="ChEBI" id="CHEBI:57746"/>
        <dbReference type="ChEBI" id="CHEBI:58115"/>
        <dbReference type="EC" id="3.1.4.35"/>
    </reaction>
</comment>
<evidence type="ECO:0000256" key="2">
    <source>
        <dbReference type="ARBA" id="ARBA00004632"/>
    </source>
</evidence>
<dbReference type="FunFam" id="1.10.1300.10:FF:000006">
    <property type="entry name" value="Phosphodiesterase 9A"/>
    <property type="match status" value="1"/>
</dbReference>
<evidence type="ECO:0000256" key="8">
    <source>
        <dbReference type="ARBA" id="ARBA00058791"/>
    </source>
</evidence>
<dbReference type="PROSITE" id="PS00126">
    <property type="entry name" value="PDEASE_I_1"/>
    <property type="match status" value="1"/>
</dbReference>
<dbReference type="Pfam" id="PF00233">
    <property type="entry name" value="PDEase_I"/>
    <property type="match status" value="1"/>
</dbReference>
<dbReference type="GO" id="GO:0046872">
    <property type="term" value="F:metal ion binding"/>
    <property type="evidence" value="ECO:0007669"/>
    <property type="project" value="UniProtKB-KW"/>
</dbReference>
<dbReference type="EC" id="3.1.4.35" evidence="3"/>
<evidence type="ECO:0000256" key="1">
    <source>
        <dbReference type="ARBA" id="ARBA00000583"/>
    </source>
</evidence>
<dbReference type="InterPro" id="IPR036971">
    <property type="entry name" value="PDEase_catalytic_dom_sf"/>
</dbReference>
<keyword evidence="14" id="KW-1185">Reference proteome</keyword>
<evidence type="ECO:0000313" key="14">
    <source>
        <dbReference type="Proteomes" id="UP001488838"/>
    </source>
</evidence>
<evidence type="ECO:0000256" key="6">
    <source>
        <dbReference type="ARBA" id="ARBA00022801"/>
    </source>
</evidence>
<organism evidence="13 14">
    <name type="scientific">Myodes glareolus</name>
    <name type="common">Bank vole</name>
    <name type="synonym">Clethrionomys glareolus</name>
    <dbReference type="NCBI Taxonomy" id="447135"/>
    <lineage>
        <taxon>Eukaryota</taxon>
        <taxon>Metazoa</taxon>
        <taxon>Chordata</taxon>
        <taxon>Craniata</taxon>
        <taxon>Vertebrata</taxon>
        <taxon>Euteleostomi</taxon>
        <taxon>Mammalia</taxon>
        <taxon>Eutheria</taxon>
        <taxon>Euarchontoglires</taxon>
        <taxon>Glires</taxon>
        <taxon>Rodentia</taxon>
        <taxon>Myomorpha</taxon>
        <taxon>Muroidea</taxon>
        <taxon>Cricetidae</taxon>
        <taxon>Arvicolinae</taxon>
        <taxon>Myodes</taxon>
    </lineage>
</organism>
<feature type="compositionally biased region" description="Basic residues" evidence="11">
    <location>
        <begin position="351"/>
        <end position="362"/>
    </location>
</feature>
<proteinExistence type="inferred from homology"/>
<accession>A0AAW0IL85</accession>
<evidence type="ECO:0000256" key="5">
    <source>
        <dbReference type="ARBA" id="ARBA00022723"/>
    </source>
</evidence>
<evidence type="ECO:0000256" key="11">
    <source>
        <dbReference type="SAM" id="MobiDB-lite"/>
    </source>
</evidence>
<dbReference type="PROSITE" id="PS51845">
    <property type="entry name" value="PDEASE_I_2"/>
    <property type="match status" value="1"/>
</dbReference>
<keyword evidence="4" id="KW-0140">cGMP</keyword>
<gene>
    <name evidence="13" type="ORF">U0070_026392</name>
</gene>
<comment type="pathway">
    <text evidence="7">Purine metabolism; 3',5'-cyclic GMP degradation; GMP from 3',5'-cyclic GMP: step 1/1.</text>
</comment>
<dbReference type="CDD" id="cd00077">
    <property type="entry name" value="HDc"/>
    <property type="match status" value="1"/>
</dbReference>
<evidence type="ECO:0000259" key="12">
    <source>
        <dbReference type="PROSITE" id="PS51845"/>
    </source>
</evidence>
<comment type="caution">
    <text evidence="13">The sequence shown here is derived from an EMBL/GenBank/DDBJ whole genome shotgun (WGS) entry which is preliminary data.</text>
</comment>
<dbReference type="GO" id="GO:0032587">
    <property type="term" value="C:ruffle membrane"/>
    <property type="evidence" value="ECO:0007669"/>
    <property type="project" value="UniProtKB-SubCell"/>
</dbReference>
<evidence type="ECO:0000256" key="3">
    <source>
        <dbReference type="ARBA" id="ARBA00012319"/>
    </source>
</evidence>
<dbReference type="SUPFAM" id="SSF109604">
    <property type="entry name" value="HD-domain/PDEase-like"/>
    <property type="match status" value="1"/>
</dbReference>
<evidence type="ECO:0000313" key="13">
    <source>
        <dbReference type="EMBL" id="KAK7814891.1"/>
    </source>
</evidence>
<dbReference type="InterPro" id="IPR002073">
    <property type="entry name" value="PDEase_catalytic_dom"/>
</dbReference>
<sequence length="362" mass="40896">MAGCSVVGHCRAPGPHCPVMVSLGTPDAWEPMGAGALCVHDNYRNNPFHNFRHCFCVTQMMYSMVWLCGLQGLSPPPLSLQPSLSPPPPALPGGGQTSDSLLIQEKFSQMDILVLMTAAICHDLDHPGYNNTYQINARTELAVRYNDISPLENHHCAIAFQILARPECNIFSSVPAEGFRQIRQGMITLILATDMARHAEIMDSFKEKMENFDYSNEEHLTLLKMILIKCCDISNEVRPMEVAEPWVDCLLEEYFMQSDREKSEGLPVAPFMDRDKVTKATAQIGFIKFVLIPMFETVTKLFPIVEETMLRPLWESREHYEELKQLDDAMKEVNKGSAEDTGRRVRDWRPGRTKGGHKSQAH</sequence>
<name>A0AAW0IL85_MYOGA</name>
<keyword evidence="6" id="KW-0378">Hydrolase</keyword>
<dbReference type="PANTHER" id="PTHR11347">
    <property type="entry name" value="CYCLIC NUCLEOTIDE PHOSPHODIESTERASE"/>
    <property type="match status" value="1"/>
</dbReference>
<evidence type="ECO:0000256" key="4">
    <source>
        <dbReference type="ARBA" id="ARBA00022535"/>
    </source>
</evidence>
<dbReference type="SMART" id="SM00471">
    <property type="entry name" value="HDc"/>
    <property type="match status" value="1"/>
</dbReference>
<dbReference type="EMBL" id="JBBHLL010000118">
    <property type="protein sequence ID" value="KAK7814891.1"/>
    <property type="molecule type" value="Genomic_DNA"/>
</dbReference>
<dbReference type="AlphaFoldDB" id="A0AAW0IL85"/>
<feature type="domain" description="PDEase" evidence="12">
    <location>
        <begin position="1"/>
        <end position="327"/>
    </location>
</feature>
<dbReference type="InterPro" id="IPR003607">
    <property type="entry name" value="HD/PDEase_dom"/>
</dbReference>
<comment type="subcellular location">
    <subcellularLocation>
        <location evidence="2">Cell projection</location>
        <location evidence="2">Ruffle membrane</location>
    </subcellularLocation>
</comment>
<comment type="similarity">
    <text evidence="9">Belongs to the cyclic nucleotide phosphodiesterase family. PDE9 subfamily.</text>
</comment>
<feature type="compositionally biased region" description="Basic and acidic residues" evidence="11">
    <location>
        <begin position="333"/>
        <end position="350"/>
    </location>
</feature>
<dbReference type="GO" id="GO:0007165">
    <property type="term" value="P:signal transduction"/>
    <property type="evidence" value="ECO:0007669"/>
    <property type="project" value="InterPro"/>
</dbReference>
<dbReference type="GO" id="GO:0047555">
    <property type="term" value="F:3',5'-cyclic-GMP phosphodiesterase activity"/>
    <property type="evidence" value="ECO:0007669"/>
    <property type="project" value="UniProtKB-EC"/>
</dbReference>
<dbReference type="Proteomes" id="UP001488838">
    <property type="component" value="Unassembled WGS sequence"/>
</dbReference>
<evidence type="ECO:0000256" key="7">
    <source>
        <dbReference type="ARBA" id="ARBA00037913"/>
    </source>
</evidence>